<organism evidence="3 4">
    <name type="scientific">Chaetoceros tenuissimus</name>
    <dbReference type="NCBI Taxonomy" id="426638"/>
    <lineage>
        <taxon>Eukaryota</taxon>
        <taxon>Sar</taxon>
        <taxon>Stramenopiles</taxon>
        <taxon>Ochrophyta</taxon>
        <taxon>Bacillariophyta</taxon>
        <taxon>Coscinodiscophyceae</taxon>
        <taxon>Chaetocerotophycidae</taxon>
        <taxon>Chaetocerotales</taxon>
        <taxon>Chaetocerotaceae</taxon>
        <taxon>Chaetoceros</taxon>
    </lineage>
</organism>
<dbReference type="GO" id="GO:0003676">
    <property type="term" value="F:nucleic acid binding"/>
    <property type="evidence" value="ECO:0007669"/>
    <property type="project" value="InterPro"/>
</dbReference>
<feature type="compositionally biased region" description="Basic and acidic residues" evidence="1">
    <location>
        <begin position="403"/>
        <end position="412"/>
    </location>
</feature>
<dbReference type="SUPFAM" id="SSF53098">
    <property type="entry name" value="Ribonuclease H-like"/>
    <property type="match status" value="1"/>
</dbReference>
<dbReference type="Pfam" id="PF07727">
    <property type="entry name" value="RVT_2"/>
    <property type="match status" value="1"/>
</dbReference>
<evidence type="ECO:0000256" key="1">
    <source>
        <dbReference type="SAM" id="MobiDB-lite"/>
    </source>
</evidence>
<evidence type="ECO:0000259" key="2">
    <source>
        <dbReference type="Pfam" id="PF07727"/>
    </source>
</evidence>
<dbReference type="InterPro" id="IPR036397">
    <property type="entry name" value="RNaseH_sf"/>
</dbReference>
<keyword evidence="4" id="KW-1185">Reference proteome</keyword>
<dbReference type="InterPro" id="IPR043502">
    <property type="entry name" value="DNA/RNA_pol_sf"/>
</dbReference>
<sequence length="1067" mass="119977">MKRIQKLLHHNLPLDSRQSDGELNPPVVFRSRSAGVKSCSIPLCRSCVLSNLKKRKIDSQLKANDPKKEMALQRNHLNPGECVSLDQYVVPHRGRLYNTAGKEREALRYGGGSLAVDHASKRVFITHQVSLKAEETLVFKRNLERDAADCGFEIQRYHADNGVFVAKAFMDDCINKDQKLQYSASNTHHQNGVAERYIGTITRMARAMLIHCALLWPKQNKLEHWPMAMDHAVWVWNNLPMDDGLSPEEKWTGSKAPSYNHLRRAHVWGCPAYVLDPKLADGQKIPKWSPRSRQGKFMGYSKDHSNSAGLILNPKSGYLSTQNVVPNPNARQPALRDPGIIVVGGNRRQVQVENQAPAVAPNDAPTPDPNGNPVPQLPPLAPAEIDQARDQAEGMRRTRRNRNAPERLEYDRPGGPNQRNRRDIAGLYSCGAACTSKAFVSHSAAEGYQNTTLKRIDLDNHFIQGLSWEESVSALSAKDKFANDNARRFFARMEVLQDPESLDMSDFPTLAFAARASADDNPRFDEAMRGPNAEGFWQASAKEITTLQKINTWTQVPREAGMNVIKSTWAFKIKRFPDGLIRKLKARFCVRGDQQIEGVDFFDTFAPVVQWSTIRMMFILSLQLGLASVQVDYVSAFCQAPIDEVVYVDLPRGWQTLNEYGLQEKFKPNHVLRLNRSCYGLRQSPKNFFNHLKKNLERSGLKQSVFDPCLFISDEVICVCYVDDCLFWAKDRAMIDAVIDKIKEKMTLEVEDSVDGFLGIKVERKPNEEGEEEIHLTQAGLIDRVIVALGLDSENSNGVKIPAEANKPLPKDSEGDPMDQGFNYPSVVGMMMYLCNNSRPDIAFAVHQCARHSFRPTRLHAQYLIKIGRYLIRTRDKGLIIKPNPDVGIFDIDCYVDADFAGLFSSEDKQDPHCVKSRTGYVIMVGGSPVVWSSKLQPVIASSTMESEYIALSTACKELIPIRNIASEIAEACGVTLEDIASMHTTIWEDNVGCLTLANLELPLLTPRSKAIAVRYHWFRQFVSKDQGRDGGIVIKKVDTKDQIADIFTKGLAYLQFSTLRKMLMGW</sequence>
<dbReference type="Gene3D" id="3.30.420.10">
    <property type="entry name" value="Ribonuclease H-like superfamily/Ribonuclease H"/>
    <property type="match status" value="1"/>
</dbReference>
<dbReference type="SUPFAM" id="SSF56672">
    <property type="entry name" value="DNA/RNA polymerases"/>
    <property type="match status" value="1"/>
</dbReference>
<dbReference type="PANTHER" id="PTHR11439:SF467">
    <property type="entry name" value="INTEGRASE CATALYTIC DOMAIN-CONTAINING PROTEIN"/>
    <property type="match status" value="1"/>
</dbReference>
<reference evidence="3 4" key="1">
    <citation type="journal article" date="2021" name="Sci. Rep.">
        <title>The genome of the diatom Chaetoceros tenuissimus carries an ancient integrated fragment of an extant virus.</title>
        <authorList>
            <person name="Hongo Y."/>
            <person name="Kimura K."/>
            <person name="Takaki Y."/>
            <person name="Yoshida Y."/>
            <person name="Baba S."/>
            <person name="Kobayashi G."/>
            <person name="Nagasaki K."/>
            <person name="Hano T."/>
            <person name="Tomaru Y."/>
        </authorList>
    </citation>
    <scope>NUCLEOTIDE SEQUENCE [LARGE SCALE GENOMIC DNA]</scope>
    <source>
        <strain evidence="3 4">NIES-3715</strain>
    </source>
</reference>
<dbReference type="EMBL" id="BLLK01000054">
    <property type="protein sequence ID" value="GFH56618.1"/>
    <property type="molecule type" value="Genomic_DNA"/>
</dbReference>
<feature type="compositionally biased region" description="Pro residues" evidence="1">
    <location>
        <begin position="364"/>
        <end position="381"/>
    </location>
</feature>
<comment type="caution">
    <text evidence="3">The sequence shown here is derived from an EMBL/GenBank/DDBJ whole genome shotgun (WGS) entry which is preliminary data.</text>
</comment>
<dbReference type="CDD" id="cd09272">
    <property type="entry name" value="RNase_HI_RT_Ty1"/>
    <property type="match status" value="1"/>
</dbReference>
<gene>
    <name evidence="3" type="ORF">CTEN210_13094</name>
</gene>
<feature type="region of interest" description="Disordered" evidence="1">
    <location>
        <begin position="358"/>
        <end position="421"/>
    </location>
</feature>
<dbReference type="InterPro" id="IPR013103">
    <property type="entry name" value="RVT_2"/>
</dbReference>
<evidence type="ECO:0000313" key="3">
    <source>
        <dbReference type="EMBL" id="GFH56618.1"/>
    </source>
</evidence>
<feature type="domain" description="Reverse transcriptase Ty1/copia-type" evidence="2">
    <location>
        <begin position="551"/>
        <end position="803"/>
    </location>
</feature>
<evidence type="ECO:0000313" key="4">
    <source>
        <dbReference type="Proteomes" id="UP001054902"/>
    </source>
</evidence>
<dbReference type="PANTHER" id="PTHR11439">
    <property type="entry name" value="GAG-POL-RELATED RETROTRANSPOSON"/>
    <property type="match status" value="1"/>
</dbReference>
<proteinExistence type="predicted"/>
<dbReference type="InterPro" id="IPR012337">
    <property type="entry name" value="RNaseH-like_sf"/>
</dbReference>
<protein>
    <recommendedName>
        <fullName evidence="2">Reverse transcriptase Ty1/copia-type domain-containing protein</fullName>
    </recommendedName>
</protein>
<feature type="compositionally biased region" description="Basic and acidic residues" evidence="1">
    <location>
        <begin position="386"/>
        <end position="396"/>
    </location>
</feature>
<name>A0AAD3D2L7_9STRA</name>
<dbReference type="Proteomes" id="UP001054902">
    <property type="component" value="Unassembled WGS sequence"/>
</dbReference>
<accession>A0AAD3D2L7</accession>
<dbReference type="AlphaFoldDB" id="A0AAD3D2L7"/>